<keyword evidence="7 9" id="KW-1133">Transmembrane helix</keyword>
<feature type="transmembrane region" description="Helical" evidence="9">
    <location>
        <begin position="340"/>
        <end position="359"/>
    </location>
</feature>
<keyword evidence="5 9" id="KW-0997">Cell inner membrane</keyword>
<feature type="transmembrane region" description="Helical" evidence="9">
    <location>
        <begin position="551"/>
        <end position="568"/>
    </location>
</feature>
<evidence type="ECO:0000256" key="8">
    <source>
        <dbReference type="ARBA" id="ARBA00023136"/>
    </source>
</evidence>
<dbReference type="Gene3D" id="3.30.70.1430">
    <property type="entry name" value="Multidrug efflux transporter AcrB pore domain"/>
    <property type="match status" value="2"/>
</dbReference>
<dbReference type="SUPFAM" id="SSF82866">
    <property type="entry name" value="Multidrug efflux transporter AcrB transmembrane domain"/>
    <property type="match status" value="2"/>
</dbReference>
<comment type="caution">
    <text evidence="9">Lacks conserved residue(s) required for the propagation of feature annotation.</text>
</comment>
<reference evidence="10 11" key="1">
    <citation type="submission" date="2022-10" db="EMBL/GenBank/DDBJ databases">
        <title>Sphingomonas sp.</title>
        <authorList>
            <person name="Jin C."/>
        </authorList>
    </citation>
    <scope>NUCLEOTIDE SEQUENCE [LARGE SCALE GENOMIC DNA]</scope>
    <source>
        <strain evidence="10 11">BN140010</strain>
    </source>
</reference>
<evidence type="ECO:0000256" key="6">
    <source>
        <dbReference type="ARBA" id="ARBA00022692"/>
    </source>
</evidence>
<dbReference type="PANTHER" id="PTHR32063">
    <property type="match status" value="1"/>
</dbReference>
<keyword evidence="8 9" id="KW-0472">Membrane</keyword>
<dbReference type="InterPro" id="IPR001036">
    <property type="entry name" value="Acrflvin-R"/>
</dbReference>
<dbReference type="Pfam" id="PF00873">
    <property type="entry name" value="ACR_tran"/>
    <property type="match status" value="1"/>
</dbReference>
<dbReference type="Gene3D" id="3.30.2090.10">
    <property type="entry name" value="Multidrug efflux transporter AcrB TolC docking domain, DN and DC subdomains"/>
    <property type="match status" value="2"/>
</dbReference>
<dbReference type="InterPro" id="IPR027463">
    <property type="entry name" value="AcrB_DN_DC_subdom"/>
</dbReference>
<evidence type="ECO:0000256" key="5">
    <source>
        <dbReference type="ARBA" id="ARBA00022519"/>
    </source>
</evidence>
<evidence type="ECO:0000256" key="4">
    <source>
        <dbReference type="ARBA" id="ARBA00022475"/>
    </source>
</evidence>
<dbReference type="EMBL" id="JAPDOB010000001">
    <property type="protein sequence ID" value="MCW3797577.1"/>
    <property type="molecule type" value="Genomic_DNA"/>
</dbReference>
<feature type="transmembrane region" description="Helical" evidence="9">
    <location>
        <begin position="911"/>
        <end position="931"/>
    </location>
</feature>
<comment type="caution">
    <text evidence="10">The sequence shown here is derived from an EMBL/GenBank/DDBJ whole genome shotgun (WGS) entry which is preliminary data.</text>
</comment>
<feature type="transmembrane region" description="Helical" evidence="9">
    <location>
        <begin position="471"/>
        <end position="493"/>
    </location>
</feature>
<organism evidence="10 11">
    <name type="scientific">Sphingomonas arvum</name>
    <dbReference type="NCBI Taxonomy" id="2992113"/>
    <lineage>
        <taxon>Bacteria</taxon>
        <taxon>Pseudomonadati</taxon>
        <taxon>Pseudomonadota</taxon>
        <taxon>Alphaproteobacteria</taxon>
        <taxon>Sphingomonadales</taxon>
        <taxon>Sphingomonadaceae</taxon>
        <taxon>Sphingomonas</taxon>
    </lineage>
</organism>
<evidence type="ECO:0000313" key="10">
    <source>
        <dbReference type="EMBL" id="MCW3797577.1"/>
    </source>
</evidence>
<dbReference type="Gene3D" id="1.20.1640.10">
    <property type="entry name" value="Multidrug efflux transporter AcrB transmembrane domain"/>
    <property type="match status" value="2"/>
</dbReference>
<sequence length="1069" mass="114872">MSQLFINRPIFAWVLAIITMLAGIGAITQLPVEQYPDIAPPQINVRASYPGASAETVENSVTQILEQQLTGIDGLLYFSSSSSSRGTVSISAVFAKGTDPDTAQVQVQNQVQQAVSRLPQQVQQQGVRVTKSNPDFLLIVGVYDETNTRTNIDVSDFLTSTLQDPLSRVSGVGDVNVFGSPRAMRIWLNPQRLAAVGVVPGDVITAIQNQNTEVAAGEIGSLPQTNSQLLNATVTAQGRLQTPEQFENIILKTEASGATVRIRDVARVELGAENYNAVIRVNGHPGAGMAISLAPGADALATADLVKARVSDLSSSFPEGFKVAYANDTTAFIKLSVEEVVKTLIEAVVLVVIVMFIFLQSWRATLVPAIAVPVVLLGTFAVFYLAGFSINTLTLFGLVLAIGLLVDDAIVVVENVERLMEENPGMSPRDATIQSMKEIQVALVAIAVVLSAVFLPMAFFGGSTGVIYQQFSLTIVSCMVLSVLTALILSPALTATLLKARKPAEQEAAERQETRAWQRPVHRFQDWFNRTFSRGVERYGNAVATVINRKWLFLAIYALLCVILVVLFQRLPTGFLPTEDQGAASVQFRLPAGATQQRTLEVQKQIEQYLNQYEAKNLSVVFTVAGGGGGGGATGQNTGQGFINFAPWDERKGKENTADAIVQRASGAFRGFRDAQVFALVPGAIRGLGQSNGFTMELQNRSGMSREQFVQARDQLLAAANSDPQLTGVRLSDLPDVANLKIDMDQQRLTALGLNQGDVNSTLSTAWGGRYVNDFIDKGRVKRVYVQGDEPFRSDPSDLSQWYVRGSDGQMSPFSSFARIDWGTGPSSLSRFQGVPAFEIQGQPAPGVSSGTALKRMEELASQIPGTSVAWSGASFQERLSSGQAPLLYALSLLVVFLCLAALYESWTIPVAVLLVIPLGLVGAIFAVTLRGLENDVYLQIGLLTTMGLAAKNAILMIEFAEQAERAGKPVLDAALEAARIRLRPILMTSFAFIFGVMPLAISTGAGANSRIAIGTSVIGGMITATVLAIFYIPFFFVLVRLGAKRGVAKIRERFGRTPPPAAPAEARA</sequence>
<feature type="transmembrane region" description="Helical" evidence="9">
    <location>
        <begin position="393"/>
        <end position="413"/>
    </location>
</feature>
<comment type="similarity">
    <text evidence="2 9">Belongs to the resistance-nodulation-cell division (RND) (TC 2.A.6) family.</text>
</comment>
<keyword evidence="11" id="KW-1185">Reference proteome</keyword>
<name>A0ABT3JES8_9SPHN</name>
<dbReference type="SUPFAM" id="SSF82693">
    <property type="entry name" value="Multidrug efflux transporter AcrB pore domain, PN1, PN2, PC1 and PC2 subdomains"/>
    <property type="match status" value="3"/>
</dbReference>
<feature type="transmembrane region" description="Helical" evidence="9">
    <location>
        <begin position="366"/>
        <end position="387"/>
    </location>
</feature>
<dbReference type="InterPro" id="IPR004764">
    <property type="entry name" value="MdtF-like"/>
</dbReference>
<keyword evidence="4" id="KW-1003">Cell membrane</keyword>
<keyword evidence="6 9" id="KW-0812">Transmembrane</keyword>
<dbReference type="NCBIfam" id="NF000282">
    <property type="entry name" value="RND_permease_1"/>
    <property type="match status" value="1"/>
</dbReference>
<dbReference type="Proteomes" id="UP001526246">
    <property type="component" value="Unassembled WGS sequence"/>
</dbReference>
<feature type="transmembrane region" description="Helical" evidence="9">
    <location>
        <begin position="986"/>
        <end position="1006"/>
    </location>
</feature>
<evidence type="ECO:0000256" key="9">
    <source>
        <dbReference type="RuleBase" id="RU364070"/>
    </source>
</evidence>
<feature type="transmembrane region" description="Helical" evidence="9">
    <location>
        <begin position="1012"/>
        <end position="1040"/>
    </location>
</feature>
<protein>
    <recommendedName>
        <fullName evidence="9">Efflux pump membrane transporter</fullName>
    </recommendedName>
</protein>
<dbReference type="RefSeq" id="WP_264881875.1">
    <property type="nucleotide sequence ID" value="NZ_JAPDOB010000001.1"/>
</dbReference>
<feature type="transmembrane region" description="Helical" evidence="9">
    <location>
        <begin position="887"/>
        <end position="904"/>
    </location>
</feature>
<evidence type="ECO:0000256" key="3">
    <source>
        <dbReference type="ARBA" id="ARBA00022448"/>
    </source>
</evidence>
<accession>A0ABT3JES8</accession>
<proteinExistence type="inferred from homology"/>
<evidence type="ECO:0000256" key="7">
    <source>
        <dbReference type="ARBA" id="ARBA00022989"/>
    </source>
</evidence>
<evidence type="ECO:0000313" key="11">
    <source>
        <dbReference type="Proteomes" id="UP001526246"/>
    </source>
</evidence>
<dbReference type="PANTHER" id="PTHR32063:SF32">
    <property type="entry name" value="AMINOGLYCOSIDE EFFLUX PUMP-RELATED"/>
    <property type="match status" value="1"/>
</dbReference>
<dbReference type="Gene3D" id="3.30.70.1320">
    <property type="entry name" value="Multidrug efflux transporter AcrB pore domain like"/>
    <property type="match status" value="1"/>
</dbReference>
<feature type="transmembrane region" description="Helical" evidence="9">
    <location>
        <begin position="439"/>
        <end position="459"/>
    </location>
</feature>
<feature type="transmembrane region" description="Helical" evidence="9">
    <location>
        <begin position="937"/>
        <end position="956"/>
    </location>
</feature>
<comment type="subcellular location">
    <subcellularLocation>
        <location evidence="1 9">Cell inner membrane</location>
        <topology evidence="1 9">Multi-pass membrane protein</topology>
    </subcellularLocation>
</comment>
<gene>
    <name evidence="10" type="ORF">OMW55_07145</name>
</gene>
<evidence type="ECO:0000256" key="2">
    <source>
        <dbReference type="ARBA" id="ARBA00010942"/>
    </source>
</evidence>
<dbReference type="PRINTS" id="PR00702">
    <property type="entry name" value="ACRIFLAVINRP"/>
</dbReference>
<evidence type="ECO:0000256" key="1">
    <source>
        <dbReference type="ARBA" id="ARBA00004429"/>
    </source>
</evidence>
<keyword evidence="3 9" id="KW-0813">Transport</keyword>
<dbReference type="SUPFAM" id="SSF82714">
    <property type="entry name" value="Multidrug efflux transporter AcrB TolC docking domain, DN and DC subdomains"/>
    <property type="match status" value="2"/>
</dbReference>
<dbReference type="NCBIfam" id="TIGR00915">
    <property type="entry name" value="2A0602"/>
    <property type="match status" value="1"/>
</dbReference>
<dbReference type="Gene3D" id="3.30.70.1440">
    <property type="entry name" value="Multidrug efflux transporter AcrB pore domain"/>
    <property type="match status" value="1"/>
</dbReference>